<dbReference type="AlphaFoldDB" id="A0A0C4Y5J2"/>
<dbReference type="KEGG" id="cbw:RR42_m0726"/>
<dbReference type="OrthoDB" id="1262040at2"/>
<evidence type="ECO:0000313" key="2">
    <source>
        <dbReference type="Proteomes" id="UP000031843"/>
    </source>
</evidence>
<keyword evidence="2" id="KW-1185">Reference proteome</keyword>
<dbReference type="Gene3D" id="4.10.280.80">
    <property type="match status" value="1"/>
</dbReference>
<gene>
    <name evidence="1" type="ORF">RR42_m0726</name>
</gene>
<dbReference type="STRING" id="68895.RR42_m0726"/>
<accession>A0A0C4Y5J2</accession>
<evidence type="ECO:0000313" key="1">
    <source>
        <dbReference type="EMBL" id="AJG18138.1"/>
    </source>
</evidence>
<protein>
    <submittedName>
        <fullName evidence="1">Uncharacterized protein</fullName>
    </submittedName>
</protein>
<organism evidence="1 2">
    <name type="scientific">Cupriavidus basilensis</name>
    <dbReference type="NCBI Taxonomy" id="68895"/>
    <lineage>
        <taxon>Bacteria</taxon>
        <taxon>Pseudomonadati</taxon>
        <taxon>Pseudomonadota</taxon>
        <taxon>Betaproteobacteria</taxon>
        <taxon>Burkholderiales</taxon>
        <taxon>Burkholderiaceae</taxon>
        <taxon>Cupriavidus</taxon>
    </lineage>
</organism>
<reference evidence="1 2" key="1">
    <citation type="journal article" date="2015" name="Genome Announc.">
        <title>Complete Genome Sequence of Cupriavidus basilensis 4G11, Isolated from the Oak Ridge Field Research Center Site.</title>
        <authorList>
            <person name="Ray J."/>
            <person name="Waters R.J."/>
            <person name="Skerker J.M."/>
            <person name="Kuehl J.V."/>
            <person name="Price M.N."/>
            <person name="Huang J."/>
            <person name="Chakraborty R."/>
            <person name="Arkin A.P."/>
            <person name="Deutschbauer A."/>
        </authorList>
    </citation>
    <scope>NUCLEOTIDE SEQUENCE [LARGE SCALE GENOMIC DNA]</scope>
    <source>
        <strain evidence="1">4G11</strain>
    </source>
</reference>
<dbReference type="Proteomes" id="UP000031843">
    <property type="component" value="Chromosome main"/>
</dbReference>
<name>A0A0C4Y5J2_9BURK</name>
<dbReference type="EMBL" id="CP010536">
    <property type="protein sequence ID" value="AJG18138.1"/>
    <property type="molecule type" value="Genomic_DNA"/>
</dbReference>
<dbReference type="RefSeq" id="WP_043344080.1">
    <property type="nucleotide sequence ID" value="NZ_CP010536.1"/>
</dbReference>
<sequence length="76" mass="8555">MALSLRFDDLWHAYPKPEHGDEAAPRRSRLALFRQIGWESRVDHPAYENACAIRMSLALIECGIHVDGGEPILAGR</sequence>
<proteinExistence type="predicted"/>